<dbReference type="EMBL" id="BQNB010010955">
    <property type="protein sequence ID" value="GJS84171.1"/>
    <property type="molecule type" value="Genomic_DNA"/>
</dbReference>
<sequence>MDKLMSNVEWDELIYTEMVKIVVESKDCYMKTDKCLSEVVSSADLLQLQVDLDCVYAKGRLHLHGVRVVQDIHEADQNVHIINSLSESQVILVKCFPLYQFGILCSIVRSGLVYCSGGLLGKYTVLAVCQIVHCASGLSFLTAVCLIRQKFVSSGLSSSIAVY</sequence>
<protein>
    <submittedName>
        <fullName evidence="1">Uncharacterized protein</fullName>
    </submittedName>
</protein>
<evidence type="ECO:0000313" key="2">
    <source>
        <dbReference type="Proteomes" id="UP001151760"/>
    </source>
</evidence>
<keyword evidence="2" id="KW-1185">Reference proteome</keyword>
<dbReference type="Proteomes" id="UP001151760">
    <property type="component" value="Unassembled WGS sequence"/>
</dbReference>
<organism evidence="1 2">
    <name type="scientific">Tanacetum coccineum</name>
    <dbReference type="NCBI Taxonomy" id="301880"/>
    <lineage>
        <taxon>Eukaryota</taxon>
        <taxon>Viridiplantae</taxon>
        <taxon>Streptophyta</taxon>
        <taxon>Embryophyta</taxon>
        <taxon>Tracheophyta</taxon>
        <taxon>Spermatophyta</taxon>
        <taxon>Magnoliopsida</taxon>
        <taxon>eudicotyledons</taxon>
        <taxon>Gunneridae</taxon>
        <taxon>Pentapetalae</taxon>
        <taxon>asterids</taxon>
        <taxon>campanulids</taxon>
        <taxon>Asterales</taxon>
        <taxon>Asteraceae</taxon>
        <taxon>Asteroideae</taxon>
        <taxon>Anthemideae</taxon>
        <taxon>Anthemidinae</taxon>
        <taxon>Tanacetum</taxon>
    </lineage>
</organism>
<name>A0ABQ4Z339_9ASTR</name>
<evidence type="ECO:0000313" key="1">
    <source>
        <dbReference type="EMBL" id="GJS84171.1"/>
    </source>
</evidence>
<reference evidence="1" key="1">
    <citation type="journal article" date="2022" name="Int. J. Mol. Sci.">
        <title>Draft Genome of Tanacetum Coccineum: Genomic Comparison of Closely Related Tanacetum-Family Plants.</title>
        <authorList>
            <person name="Yamashiro T."/>
            <person name="Shiraishi A."/>
            <person name="Nakayama K."/>
            <person name="Satake H."/>
        </authorList>
    </citation>
    <scope>NUCLEOTIDE SEQUENCE</scope>
</reference>
<accession>A0ABQ4Z339</accession>
<reference evidence="1" key="2">
    <citation type="submission" date="2022-01" db="EMBL/GenBank/DDBJ databases">
        <authorList>
            <person name="Yamashiro T."/>
            <person name="Shiraishi A."/>
            <person name="Satake H."/>
            <person name="Nakayama K."/>
        </authorList>
    </citation>
    <scope>NUCLEOTIDE SEQUENCE</scope>
</reference>
<proteinExistence type="predicted"/>
<comment type="caution">
    <text evidence="1">The sequence shown here is derived from an EMBL/GenBank/DDBJ whole genome shotgun (WGS) entry which is preliminary data.</text>
</comment>
<gene>
    <name evidence="1" type="ORF">Tco_0750712</name>
</gene>